<gene>
    <name evidence="2" type="ORF">GCM10009799_12470</name>
</gene>
<keyword evidence="3" id="KW-1185">Reference proteome</keyword>
<name>A0ABN2SKR9_9ACTN</name>
<evidence type="ECO:0000313" key="3">
    <source>
        <dbReference type="Proteomes" id="UP001501585"/>
    </source>
</evidence>
<sequence length="77" mass="8568">MAYRYRCGECSFKTGWITQSEAEDRAVAHYADHHPKLIPGGMVEFNAEKHDSHGCFGFFSVLAILFLLLVIASSCEG</sequence>
<evidence type="ECO:0000256" key="1">
    <source>
        <dbReference type="SAM" id="Phobius"/>
    </source>
</evidence>
<comment type="caution">
    <text evidence="2">The sequence shown here is derived from an EMBL/GenBank/DDBJ whole genome shotgun (WGS) entry which is preliminary data.</text>
</comment>
<protein>
    <recommendedName>
        <fullName evidence="4">DUF1059 domain-containing protein</fullName>
    </recommendedName>
</protein>
<feature type="transmembrane region" description="Helical" evidence="1">
    <location>
        <begin position="55"/>
        <end position="74"/>
    </location>
</feature>
<reference evidence="2 3" key="1">
    <citation type="journal article" date="2019" name="Int. J. Syst. Evol. Microbiol.">
        <title>The Global Catalogue of Microorganisms (GCM) 10K type strain sequencing project: providing services to taxonomists for standard genome sequencing and annotation.</title>
        <authorList>
            <consortium name="The Broad Institute Genomics Platform"/>
            <consortium name="The Broad Institute Genome Sequencing Center for Infectious Disease"/>
            <person name="Wu L."/>
            <person name="Ma J."/>
        </authorList>
    </citation>
    <scope>NUCLEOTIDE SEQUENCE [LARGE SCALE GENOMIC DNA]</scope>
    <source>
        <strain evidence="2 3">JCM 15313</strain>
    </source>
</reference>
<proteinExistence type="predicted"/>
<evidence type="ECO:0000313" key="2">
    <source>
        <dbReference type="EMBL" id="GAA1988320.1"/>
    </source>
</evidence>
<dbReference type="Proteomes" id="UP001501585">
    <property type="component" value="Unassembled WGS sequence"/>
</dbReference>
<evidence type="ECO:0008006" key="4">
    <source>
        <dbReference type="Google" id="ProtNLM"/>
    </source>
</evidence>
<accession>A0ABN2SKR9</accession>
<organism evidence="2 3">
    <name type="scientific">Nocardiopsis rhodophaea</name>
    <dbReference type="NCBI Taxonomy" id="280238"/>
    <lineage>
        <taxon>Bacteria</taxon>
        <taxon>Bacillati</taxon>
        <taxon>Actinomycetota</taxon>
        <taxon>Actinomycetes</taxon>
        <taxon>Streptosporangiales</taxon>
        <taxon>Nocardiopsidaceae</taxon>
        <taxon>Nocardiopsis</taxon>
    </lineage>
</organism>
<keyword evidence="1" id="KW-0472">Membrane</keyword>
<keyword evidence="1" id="KW-0812">Transmembrane</keyword>
<dbReference type="RefSeq" id="WP_344100012.1">
    <property type="nucleotide sequence ID" value="NZ_BAAAPC010000004.1"/>
</dbReference>
<dbReference type="EMBL" id="BAAAPC010000004">
    <property type="protein sequence ID" value="GAA1988320.1"/>
    <property type="molecule type" value="Genomic_DNA"/>
</dbReference>
<keyword evidence="1" id="KW-1133">Transmembrane helix</keyword>